<dbReference type="GO" id="GO:0009234">
    <property type="term" value="P:menaquinone biosynthetic process"/>
    <property type="evidence" value="ECO:0007669"/>
    <property type="project" value="UniProtKB-UniRule"/>
</dbReference>
<protein>
    <recommendedName>
        <fullName evidence="6">Ubiquinone/menaquinone biosynthesis C-methyltransferase UbiE</fullName>
        <ecNumber evidence="6">2.1.1.163</ecNumber>
        <ecNumber evidence="6">2.1.1.201</ecNumber>
    </recommendedName>
    <alternativeName>
        <fullName evidence="6">2-methoxy-6-polyprenyl-1,4-benzoquinol methylase</fullName>
    </alternativeName>
    <alternativeName>
        <fullName evidence="6">Demethylmenaquinone methyltransferase</fullName>
    </alternativeName>
</protein>
<comment type="pathway">
    <text evidence="6">Quinol/quinone metabolism; menaquinone biosynthesis; menaquinol from 1,4-dihydroxy-2-naphthoate: step 2/2.</text>
</comment>
<dbReference type="NCBIfam" id="NF001240">
    <property type="entry name" value="PRK00216.1-1"/>
    <property type="match status" value="1"/>
</dbReference>
<keyword evidence="5 6" id="KW-0949">S-adenosyl-L-methionine</keyword>
<keyword evidence="1 6" id="KW-0474">Menaquinone biosynthesis</keyword>
<comment type="function">
    <text evidence="6">Methyltransferase required for the conversion of demethylmenaquinol (DMKH2) to menaquinol (MKH2) and the conversion of 2-polyprenyl-6-methoxy-1,4-benzoquinol (DDMQH2) to 2-polyprenyl-3-methyl-6-methoxy-1,4-benzoquinol (DMQH2).</text>
</comment>
<evidence type="ECO:0000256" key="2">
    <source>
        <dbReference type="ARBA" id="ARBA00022603"/>
    </source>
</evidence>
<feature type="binding site" evidence="6">
    <location>
        <position position="135"/>
    </location>
    <ligand>
        <name>S-adenosyl-L-methionine</name>
        <dbReference type="ChEBI" id="CHEBI:59789"/>
    </ligand>
</feature>
<dbReference type="GO" id="GO:0032259">
    <property type="term" value="P:methylation"/>
    <property type="evidence" value="ECO:0007669"/>
    <property type="project" value="UniProtKB-KW"/>
</dbReference>
<dbReference type="PROSITE" id="PS51608">
    <property type="entry name" value="SAM_MT_UBIE"/>
    <property type="match status" value="1"/>
</dbReference>
<dbReference type="PROSITE" id="PS01184">
    <property type="entry name" value="UBIE_2"/>
    <property type="match status" value="1"/>
</dbReference>
<comment type="catalytic activity">
    <reaction evidence="6">
        <text>a 2-methoxy-6-(all-trans-polyprenyl)benzene-1,4-diol + S-adenosyl-L-methionine = a 5-methoxy-2-methyl-3-(all-trans-polyprenyl)benzene-1,4-diol + S-adenosyl-L-homocysteine + H(+)</text>
        <dbReference type="Rhea" id="RHEA:28286"/>
        <dbReference type="Rhea" id="RHEA-COMP:10858"/>
        <dbReference type="Rhea" id="RHEA-COMP:10859"/>
        <dbReference type="ChEBI" id="CHEBI:15378"/>
        <dbReference type="ChEBI" id="CHEBI:57856"/>
        <dbReference type="ChEBI" id="CHEBI:59789"/>
        <dbReference type="ChEBI" id="CHEBI:84166"/>
        <dbReference type="ChEBI" id="CHEBI:84167"/>
        <dbReference type="EC" id="2.1.1.201"/>
    </reaction>
</comment>
<dbReference type="Pfam" id="PF01209">
    <property type="entry name" value="Ubie_methyltran"/>
    <property type="match status" value="1"/>
</dbReference>
<evidence type="ECO:0000313" key="7">
    <source>
        <dbReference type="EMBL" id="SUD27632.1"/>
    </source>
</evidence>
<dbReference type="PROSITE" id="PS01183">
    <property type="entry name" value="UBIE_1"/>
    <property type="match status" value="1"/>
</dbReference>
<dbReference type="PANTHER" id="PTHR43591">
    <property type="entry name" value="METHYLTRANSFERASE"/>
    <property type="match status" value="1"/>
</dbReference>
<dbReference type="EC" id="2.1.1.163" evidence="6"/>
<feature type="binding site" evidence="6">
    <location>
        <begin position="163"/>
        <end position="164"/>
    </location>
    <ligand>
        <name>S-adenosyl-L-methionine</name>
        <dbReference type="ChEBI" id="CHEBI:59789"/>
    </ligand>
</feature>
<comment type="pathway">
    <text evidence="6">Cofactor biosynthesis; ubiquinone biosynthesis.</text>
</comment>
<dbReference type="Proteomes" id="UP000255125">
    <property type="component" value="Unassembled WGS sequence"/>
</dbReference>
<proteinExistence type="inferred from homology"/>
<dbReference type="CDD" id="cd02440">
    <property type="entry name" value="AdoMet_MTases"/>
    <property type="match status" value="1"/>
</dbReference>
<comment type="caution">
    <text evidence="6">Lacks conserved residue(s) required for the propagation of feature annotation.</text>
</comment>
<dbReference type="EMBL" id="UGUS01000002">
    <property type="protein sequence ID" value="SUD27632.1"/>
    <property type="molecule type" value="Genomic_DNA"/>
</dbReference>
<dbReference type="InterPro" id="IPR023576">
    <property type="entry name" value="UbiE/COQ5_MeTrFase_CS"/>
</dbReference>
<accession>A0A379I662</accession>
<comment type="catalytic activity">
    <reaction evidence="6">
        <text>a 2-demethylmenaquinol + S-adenosyl-L-methionine = a menaquinol + S-adenosyl-L-homocysteine + H(+)</text>
        <dbReference type="Rhea" id="RHEA:42640"/>
        <dbReference type="Rhea" id="RHEA-COMP:9539"/>
        <dbReference type="Rhea" id="RHEA-COMP:9563"/>
        <dbReference type="ChEBI" id="CHEBI:15378"/>
        <dbReference type="ChEBI" id="CHEBI:18151"/>
        <dbReference type="ChEBI" id="CHEBI:55437"/>
        <dbReference type="ChEBI" id="CHEBI:57856"/>
        <dbReference type="ChEBI" id="CHEBI:59789"/>
        <dbReference type="EC" id="2.1.1.163"/>
    </reaction>
</comment>
<keyword evidence="3 6" id="KW-0808">Transferase</keyword>
<dbReference type="InterPro" id="IPR004033">
    <property type="entry name" value="UbiE/COQ5_MeTrFase"/>
</dbReference>
<dbReference type="FunFam" id="3.40.50.150:FF:000014">
    <property type="entry name" value="Ubiquinone/menaquinone biosynthesis C-methyltransferase UbiE"/>
    <property type="match status" value="1"/>
</dbReference>
<dbReference type="SUPFAM" id="SSF53335">
    <property type="entry name" value="S-adenosyl-L-methionine-dependent methyltransferases"/>
    <property type="match status" value="1"/>
</dbReference>
<gene>
    <name evidence="6 7" type="primary">ubiE</name>
    <name evidence="7" type="ORF">NCTC10392_00451</name>
</gene>
<dbReference type="UniPathway" id="UPA00079">
    <property type="reaction ID" value="UER00169"/>
</dbReference>
<dbReference type="NCBIfam" id="TIGR01934">
    <property type="entry name" value="MenG_MenH_UbiE"/>
    <property type="match status" value="1"/>
</dbReference>
<keyword evidence="7" id="KW-0830">Ubiquinone</keyword>
<dbReference type="GO" id="GO:0043770">
    <property type="term" value="F:demethylmenaquinone methyltransferase activity"/>
    <property type="evidence" value="ECO:0007669"/>
    <property type="project" value="UniProtKB-UniRule"/>
</dbReference>
<feature type="binding site" evidence="6">
    <location>
        <position position="114"/>
    </location>
    <ligand>
        <name>S-adenosyl-L-methionine</name>
        <dbReference type="ChEBI" id="CHEBI:59789"/>
    </ligand>
</feature>
<evidence type="ECO:0000256" key="4">
    <source>
        <dbReference type="ARBA" id="ARBA00022688"/>
    </source>
</evidence>
<sequence>MRQKVSVTAYLTFSLAKTKHALGIRMPPFSFGDSDMTDQRKGSDAEPTTHFGFKNVPESQKAEKVAEVFHSVAAKYDLMNDVLSGGMHRLWKRFTIELSGVRTGNRVLDIAGGTGDLAAKFSKLVGPTGQVVLADINGSMLKVGRDRLLDKGVAGNIEFVQADAEKLPFPDNHFDCVTIAFGLRNVTHKEDALRSMLRVLKPGGRLLVLEFSKPTNTLMSKVYDTYSFAFMPLMGKLITNDAESYRYLAESIRMHPNQETLKSMMVEAGFDRVTYHNMTSGIVALHRGIKP</sequence>
<dbReference type="AlphaFoldDB" id="A0A379I662"/>
<dbReference type="GO" id="GO:0008425">
    <property type="term" value="F:2-methoxy-6-polyprenyl-1,4-benzoquinol methyltransferase activity"/>
    <property type="evidence" value="ECO:0007669"/>
    <property type="project" value="UniProtKB-UniRule"/>
</dbReference>
<evidence type="ECO:0000313" key="8">
    <source>
        <dbReference type="Proteomes" id="UP000255125"/>
    </source>
</evidence>
<dbReference type="Gene3D" id="3.40.50.150">
    <property type="entry name" value="Vaccinia Virus protein VP39"/>
    <property type="match status" value="1"/>
</dbReference>
<dbReference type="NCBIfam" id="NF001244">
    <property type="entry name" value="PRK00216.1-5"/>
    <property type="match status" value="1"/>
</dbReference>
<keyword evidence="4 6" id="KW-0831">Ubiquinone biosynthesis</keyword>
<dbReference type="GO" id="GO:0009060">
    <property type="term" value="P:aerobic respiration"/>
    <property type="evidence" value="ECO:0007669"/>
    <property type="project" value="UniProtKB-UniRule"/>
</dbReference>
<organism evidence="7 8">
    <name type="scientific">Pseudomonas fluorescens</name>
    <dbReference type="NCBI Taxonomy" id="294"/>
    <lineage>
        <taxon>Bacteria</taxon>
        <taxon>Pseudomonadati</taxon>
        <taxon>Pseudomonadota</taxon>
        <taxon>Gammaproteobacteria</taxon>
        <taxon>Pseudomonadales</taxon>
        <taxon>Pseudomonadaceae</taxon>
        <taxon>Pseudomonas</taxon>
    </lineage>
</organism>
<evidence type="ECO:0000256" key="5">
    <source>
        <dbReference type="ARBA" id="ARBA00022691"/>
    </source>
</evidence>
<comment type="similarity">
    <text evidence="6">Belongs to the class I-like SAM-binding methyltransferase superfamily. MenG/UbiE family.</text>
</comment>
<name>A0A379I662_PSEFL</name>
<dbReference type="UniPathway" id="UPA00232"/>
<evidence type="ECO:0000256" key="6">
    <source>
        <dbReference type="HAMAP-Rule" id="MF_01813"/>
    </source>
</evidence>
<reference evidence="7 8" key="1">
    <citation type="submission" date="2018-06" db="EMBL/GenBank/DDBJ databases">
        <authorList>
            <consortium name="Pathogen Informatics"/>
            <person name="Doyle S."/>
        </authorList>
    </citation>
    <scope>NUCLEOTIDE SEQUENCE [LARGE SCALE GENOMIC DNA]</scope>
    <source>
        <strain evidence="7 8">NCTC10392</strain>
    </source>
</reference>
<evidence type="ECO:0000256" key="1">
    <source>
        <dbReference type="ARBA" id="ARBA00022428"/>
    </source>
</evidence>
<keyword evidence="2 6" id="KW-0489">Methyltransferase</keyword>
<dbReference type="EC" id="2.1.1.201" evidence="6"/>
<dbReference type="HAMAP" id="MF_01813">
    <property type="entry name" value="MenG_UbiE_methyltr"/>
    <property type="match status" value="1"/>
</dbReference>
<dbReference type="PANTHER" id="PTHR43591:SF24">
    <property type="entry name" value="2-METHOXY-6-POLYPRENYL-1,4-BENZOQUINOL METHYLASE, MITOCHONDRIAL"/>
    <property type="match status" value="1"/>
</dbReference>
<dbReference type="InterPro" id="IPR029063">
    <property type="entry name" value="SAM-dependent_MTases_sf"/>
</dbReference>
<evidence type="ECO:0000256" key="3">
    <source>
        <dbReference type="ARBA" id="ARBA00022679"/>
    </source>
</evidence>